<dbReference type="Pfam" id="PF22763">
    <property type="entry name" value="NrS1-1_pol-like_HBD"/>
    <property type="match status" value="1"/>
</dbReference>
<dbReference type="GeneID" id="67211134"/>
<organism evidence="6 7">
    <name type="scientific">Halobaculum roseum</name>
    <dbReference type="NCBI Taxonomy" id="2175149"/>
    <lineage>
        <taxon>Archaea</taxon>
        <taxon>Methanobacteriati</taxon>
        <taxon>Methanobacteriota</taxon>
        <taxon>Stenosarchaea group</taxon>
        <taxon>Halobacteria</taxon>
        <taxon>Halobacteriales</taxon>
        <taxon>Haloferacaceae</taxon>
        <taxon>Halobaculum</taxon>
    </lineage>
</organism>
<feature type="region of interest" description="Disordered" evidence="4">
    <location>
        <begin position="797"/>
        <end position="818"/>
    </location>
</feature>
<evidence type="ECO:0000313" key="6">
    <source>
        <dbReference type="EMBL" id="MFB9825220.1"/>
    </source>
</evidence>
<feature type="domain" description="SF3 helicase" evidence="5">
    <location>
        <begin position="501"/>
        <end position="662"/>
    </location>
</feature>
<feature type="region of interest" description="Disordered" evidence="4">
    <location>
        <begin position="26"/>
        <end position="49"/>
    </location>
</feature>
<dbReference type="PANTHER" id="PTHR35372">
    <property type="entry name" value="ATP BINDING PROTEIN-RELATED"/>
    <property type="match status" value="1"/>
</dbReference>
<dbReference type="PROSITE" id="PS51206">
    <property type="entry name" value="SF3_HELICASE_1"/>
    <property type="match status" value="1"/>
</dbReference>
<keyword evidence="3" id="KW-0067">ATP-binding</keyword>
<protein>
    <submittedName>
        <fullName evidence="6">Phage/plasmid primase, P4 family</fullName>
    </submittedName>
</protein>
<dbReference type="GO" id="GO:0005524">
    <property type="term" value="F:ATP binding"/>
    <property type="evidence" value="ECO:0007669"/>
    <property type="project" value="UniProtKB-KW"/>
</dbReference>
<evidence type="ECO:0000256" key="2">
    <source>
        <dbReference type="ARBA" id="ARBA00022801"/>
    </source>
</evidence>
<dbReference type="InterPro" id="IPR027417">
    <property type="entry name" value="P-loop_NTPase"/>
</dbReference>
<dbReference type="Pfam" id="PF08706">
    <property type="entry name" value="D5_N"/>
    <property type="match status" value="1"/>
</dbReference>
<name>A0ABD5MRL0_9EURY</name>
<reference evidence="6" key="1">
    <citation type="submission" date="2024-09" db="EMBL/GenBank/DDBJ databases">
        <authorList>
            <person name="Sun Q."/>
        </authorList>
    </citation>
    <scope>NUCLEOTIDE SEQUENCE [LARGE SCALE GENOMIC DNA]</scope>
    <source>
        <strain evidence="6">JCM 31273</strain>
    </source>
</reference>
<dbReference type="InterPro" id="IPR006500">
    <property type="entry name" value="Helicase_put_C_phage/plasmid"/>
</dbReference>
<dbReference type="InterPro" id="IPR051620">
    <property type="entry name" value="ORF904-like_C"/>
</dbReference>
<dbReference type="InterPro" id="IPR045455">
    <property type="entry name" value="NrS-1_pol-like_helicase"/>
</dbReference>
<gene>
    <name evidence="6" type="ORF">ACFFOL_13690</name>
</gene>
<sequence>MSTSAPTDLTVPSTLKEREQWICWREEERDSQDKPTKVPINPTAGDYASATDADTWTTFEQAREAHAGARVDTDGLGFVFTDDDLLVGVDLDDARDPESGNPESWAEDIIDRLESFTEVSPSGTGYHVYLHGILPDGGNRKDGVEIYDQSRFFTVTGDHVDGTPATVNQRNDALREVHADYVTGDESDDSSPEGDTKRPGEHVDISDQQLLEKAKNAEYGDEFTRLWRGDTSDYGGDHSKADYHLLRHLLFWTGGDRSRAERLFGKSGLTRPKWEERADYRERTLDAAEDAISNYYDPNANTGGPEHTDPPEWVEKDTADTHDSVASLTPANVVARAGIASDDYDSLSGAIDGLSDREKAAIVWDLLTESNEYHLRVHRETGRLYAYDGGVWLPEGERTLRHAGRQALGSTNYGKNVVTELKEQARADPRAEVDGDTLGSDPGVLAVENGLLNLEAAANGDDALRPLEPEDYALTRLPVTYDPNATAEEWEATVREVVESEKLDLFQEYVGYTLHRGAMPYNRALLLVGDGANGKSTVLNTVRAMLGADNTRSKAIHDLSEPNHVADLHGAIANIHADLSEGALSSKGVARFKELTGGDTVEGRRLYEESFTFDPTAKHLYAANSTPDVSNYVDAEDSAWWRRWLVVHFPQYFPPHERDPELEDRLTTDESLSGVLNWAIDGWDRLIEQGGFTNADHTGETRKRWVTWGENVEAFIENHVENDPDAENLSTSEAYDVYKAWCRENDEDPIGRRKFTATLRDAPVNVGYTKSVRPHGTGTPTNGYKSLGFSGAVPSLESVLSEGDGDDGTRNTGIGAYN</sequence>
<comment type="caution">
    <text evidence="6">The sequence shown here is derived from an EMBL/GenBank/DDBJ whole genome shotgun (WGS) entry which is preliminary data.</text>
</comment>
<keyword evidence="7" id="KW-1185">Reference proteome</keyword>
<dbReference type="SMART" id="SM00885">
    <property type="entry name" value="D5_N"/>
    <property type="match status" value="1"/>
</dbReference>
<feature type="region of interest" description="Disordered" evidence="4">
    <location>
        <begin position="181"/>
        <end position="204"/>
    </location>
</feature>
<keyword evidence="1" id="KW-0547">Nucleotide-binding</keyword>
<dbReference type="GO" id="GO:0016787">
    <property type="term" value="F:hydrolase activity"/>
    <property type="evidence" value="ECO:0007669"/>
    <property type="project" value="UniProtKB-KW"/>
</dbReference>
<dbReference type="Proteomes" id="UP001589595">
    <property type="component" value="Unassembled WGS sequence"/>
</dbReference>
<evidence type="ECO:0000256" key="3">
    <source>
        <dbReference type="ARBA" id="ARBA00022840"/>
    </source>
</evidence>
<accession>A0ABD5MRL0</accession>
<dbReference type="InterPro" id="IPR014015">
    <property type="entry name" value="Helicase_SF3_DNA-vir"/>
</dbReference>
<dbReference type="SUPFAM" id="SSF52540">
    <property type="entry name" value="P-loop containing nucleoside triphosphate hydrolases"/>
    <property type="match status" value="1"/>
</dbReference>
<evidence type="ECO:0000256" key="4">
    <source>
        <dbReference type="SAM" id="MobiDB-lite"/>
    </source>
</evidence>
<dbReference type="Gene3D" id="3.40.50.300">
    <property type="entry name" value="P-loop containing nucleotide triphosphate hydrolases"/>
    <property type="match status" value="1"/>
</dbReference>
<dbReference type="EMBL" id="JBHMAJ010000009">
    <property type="protein sequence ID" value="MFB9825220.1"/>
    <property type="molecule type" value="Genomic_DNA"/>
</dbReference>
<feature type="compositionally biased region" description="Acidic residues" evidence="4">
    <location>
        <begin position="183"/>
        <end position="192"/>
    </location>
</feature>
<dbReference type="Pfam" id="PF19263">
    <property type="entry name" value="DUF5906"/>
    <property type="match status" value="1"/>
</dbReference>
<keyword evidence="2" id="KW-0378">Hydrolase</keyword>
<feature type="compositionally biased region" description="Basic and acidic residues" evidence="4">
    <location>
        <begin position="194"/>
        <end position="204"/>
    </location>
</feature>
<dbReference type="PANTHER" id="PTHR35372:SF2">
    <property type="entry name" value="SF3 HELICASE DOMAIN-CONTAINING PROTEIN"/>
    <property type="match status" value="1"/>
</dbReference>
<dbReference type="InterPro" id="IPR054468">
    <property type="entry name" value="NrSPol-like_HBD"/>
</dbReference>
<dbReference type="AlphaFoldDB" id="A0ABD5MRL0"/>
<evidence type="ECO:0000256" key="1">
    <source>
        <dbReference type="ARBA" id="ARBA00022741"/>
    </source>
</evidence>
<evidence type="ECO:0000259" key="5">
    <source>
        <dbReference type="PROSITE" id="PS51206"/>
    </source>
</evidence>
<feature type="compositionally biased region" description="Basic and acidic residues" evidence="4">
    <location>
        <begin position="26"/>
        <end position="36"/>
    </location>
</feature>
<proteinExistence type="predicted"/>
<dbReference type="NCBIfam" id="TIGR01613">
    <property type="entry name" value="primase_Cterm"/>
    <property type="match status" value="1"/>
</dbReference>
<dbReference type="RefSeq" id="WP_222921067.1">
    <property type="nucleotide sequence ID" value="NZ_CP082286.1"/>
</dbReference>
<dbReference type="InterPro" id="IPR014818">
    <property type="entry name" value="Phage/plasmid_primase_P4_C"/>
</dbReference>
<evidence type="ECO:0000313" key="7">
    <source>
        <dbReference type="Proteomes" id="UP001589595"/>
    </source>
</evidence>